<keyword evidence="3 7" id="KW-0963">Cytoplasm</keyword>
<dbReference type="PANTHER" id="PTHR43692:SF1">
    <property type="entry name" value="UDP-N-ACETYLMURAMOYLALANINE--D-GLUTAMATE LIGASE"/>
    <property type="match status" value="1"/>
</dbReference>
<keyword evidence="7 8" id="KW-0131">Cell cycle</keyword>
<reference evidence="13" key="1">
    <citation type="journal article" date="2019" name="Int. J. Syst. Evol. Microbiol.">
        <title>The Global Catalogue of Microorganisms (GCM) 10K type strain sequencing project: providing services to taxonomists for standard genome sequencing and annotation.</title>
        <authorList>
            <consortium name="The Broad Institute Genomics Platform"/>
            <consortium name="The Broad Institute Genome Sequencing Center for Infectious Disease"/>
            <person name="Wu L."/>
            <person name="Ma J."/>
        </authorList>
    </citation>
    <scope>NUCLEOTIDE SEQUENCE [LARGE SCALE GENOMIC DNA]</scope>
    <source>
        <strain evidence="13">JCM 14331</strain>
    </source>
</reference>
<protein>
    <recommendedName>
        <fullName evidence="7 8">UDP-N-acetylmuramoylalanine--D-glutamate ligase</fullName>
        <ecNumber evidence="7 8">6.3.2.9</ecNumber>
    </recommendedName>
    <alternativeName>
        <fullName evidence="7">D-glutamic acid-adding enzyme</fullName>
    </alternativeName>
    <alternativeName>
        <fullName evidence="7">UDP-N-acetylmuramoyl-L-alanyl-D-glutamate synthetase</fullName>
    </alternativeName>
</protein>
<dbReference type="SUPFAM" id="SSF53244">
    <property type="entry name" value="MurD-like peptide ligases, peptide-binding domain"/>
    <property type="match status" value="1"/>
</dbReference>
<keyword evidence="6 7" id="KW-0067">ATP-binding</keyword>
<feature type="transmembrane region" description="Helical" evidence="9">
    <location>
        <begin position="17"/>
        <end position="38"/>
    </location>
</feature>
<evidence type="ECO:0000256" key="1">
    <source>
        <dbReference type="ARBA" id="ARBA00004496"/>
    </source>
</evidence>
<feature type="domain" description="Mur ligase central" evidence="11">
    <location>
        <begin position="120"/>
        <end position="284"/>
    </location>
</feature>
<feature type="binding site" evidence="7">
    <location>
        <begin position="122"/>
        <end position="128"/>
    </location>
    <ligand>
        <name>ATP</name>
        <dbReference type="ChEBI" id="CHEBI:30616"/>
    </ligand>
</feature>
<evidence type="ECO:0000313" key="12">
    <source>
        <dbReference type="EMBL" id="GAA0549995.1"/>
    </source>
</evidence>
<evidence type="ECO:0000256" key="8">
    <source>
        <dbReference type="RuleBase" id="RU003664"/>
    </source>
</evidence>
<dbReference type="InterPro" id="IPR013221">
    <property type="entry name" value="Mur_ligase_cen"/>
</dbReference>
<dbReference type="Pfam" id="PF08245">
    <property type="entry name" value="Mur_ligase_M"/>
    <property type="match status" value="1"/>
</dbReference>
<keyword evidence="9" id="KW-1133">Transmembrane helix</keyword>
<dbReference type="Gene3D" id="3.40.1190.10">
    <property type="entry name" value="Mur-like, catalytic domain"/>
    <property type="match status" value="1"/>
</dbReference>
<proteinExistence type="inferred from homology"/>
<evidence type="ECO:0000256" key="7">
    <source>
        <dbReference type="HAMAP-Rule" id="MF_00639"/>
    </source>
</evidence>
<dbReference type="HAMAP" id="MF_00639">
    <property type="entry name" value="MurD"/>
    <property type="match status" value="1"/>
</dbReference>
<evidence type="ECO:0000256" key="5">
    <source>
        <dbReference type="ARBA" id="ARBA00022741"/>
    </source>
</evidence>
<dbReference type="EC" id="6.3.2.9" evidence="7 8"/>
<evidence type="ECO:0000256" key="9">
    <source>
        <dbReference type="SAM" id="Phobius"/>
    </source>
</evidence>
<dbReference type="SUPFAM" id="SSF53623">
    <property type="entry name" value="MurD-like peptide ligases, catalytic domain"/>
    <property type="match status" value="1"/>
</dbReference>
<organism evidence="12 13">
    <name type="scientific">Rheinheimera aquimaris</name>
    <dbReference type="NCBI Taxonomy" id="412437"/>
    <lineage>
        <taxon>Bacteria</taxon>
        <taxon>Pseudomonadati</taxon>
        <taxon>Pseudomonadota</taxon>
        <taxon>Gammaproteobacteria</taxon>
        <taxon>Chromatiales</taxon>
        <taxon>Chromatiaceae</taxon>
        <taxon>Rheinheimera</taxon>
    </lineage>
</organism>
<evidence type="ECO:0000256" key="4">
    <source>
        <dbReference type="ARBA" id="ARBA00022598"/>
    </source>
</evidence>
<evidence type="ECO:0000256" key="2">
    <source>
        <dbReference type="ARBA" id="ARBA00004752"/>
    </source>
</evidence>
<feature type="domain" description="Mur ligase C-terminal" evidence="10">
    <location>
        <begin position="309"/>
        <end position="422"/>
    </location>
</feature>
<comment type="catalytic activity">
    <reaction evidence="7 8">
        <text>UDP-N-acetyl-alpha-D-muramoyl-L-alanine + D-glutamate + ATP = UDP-N-acetyl-alpha-D-muramoyl-L-alanyl-D-glutamate + ADP + phosphate + H(+)</text>
        <dbReference type="Rhea" id="RHEA:16429"/>
        <dbReference type="ChEBI" id="CHEBI:15378"/>
        <dbReference type="ChEBI" id="CHEBI:29986"/>
        <dbReference type="ChEBI" id="CHEBI:30616"/>
        <dbReference type="ChEBI" id="CHEBI:43474"/>
        <dbReference type="ChEBI" id="CHEBI:83898"/>
        <dbReference type="ChEBI" id="CHEBI:83900"/>
        <dbReference type="ChEBI" id="CHEBI:456216"/>
        <dbReference type="EC" id="6.3.2.9"/>
    </reaction>
</comment>
<comment type="similarity">
    <text evidence="7">Belongs to the MurCDEF family.</text>
</comment>
<dbReference type="Proteomes" id="UP001501169">
    <property type="component" value="Unassembled WGS sequence"/>
</dbReference>
<keyword evidence="4 7" id="KW-0436">Ligase</keyword>
<dbReference type="InterPro" id="IPR004101">
    <property type="entry name" value="Mur_ligase_C"/>
</dbReference>
<dbReference type="InterPro" id="IPR005762">
    <property type="entry name" value="MurD"/>
</dbReference>
<evidence type="ECO:0000256" key="6">
    <source>
        <dbReference type="ARBA" id="ARBA00022840"/>
    </source>
</evidence>
<evidence type="ECO:0000313" key="13">
    <source>
        <dbReference type="Proteomes" id="UP001501169"/>
    </source>
</evidence>
<comment type="caution">
    <text evidence="12">The sequence shown here is derived from an EMBL/GenBank/DDBJ whole genome shotgun (WGS) entry which is preliminary data.</text>
</comment>
<gene>
    <name evidence="7 12" type="primary">murD</name>
    <name evidence="12" type="ORF">GCM10009098_17080</name>
</gene>
<dbReference type="InterPro" id="IPR036565">
    <property type="entry name" value="Mur-like_cat_sf"/>
</dbReference>
<keyword evidence="7 8" id="KW-0132">Cell division</keyword>
<dbReference type="PANTHER" id="PTHR43692">
    <property type="entry name" value="UDP-N-ACETYLMURAMOYLALANINE--D-GLUTAMATE LIGASE"/>
    <property type="match status" value="1"/>
</dbReference>
<keyword evidence="7 8" id="KW-0133">Cell shape</keyword>
<dbReference type="GO" id="GO:0016874">
    <property type="term" value="F:ligase activity"/>
    <property type="evidence" value="ECO:0007669"/>
    <property type="project" value="UniProtKB-KW"/>
</dbReference>
<dbReference type="EMBL" id="BAAAEO010000002">
    <property type="protein sequence ID" value="GAA0549995.1"/>
    <property type="molecule type" value="Genomic_DNA"/>
</dbReference>
<keyword evidence="7 8" id="KW-0961">Cell wall biogenesis/degradation</keyword>
<dbReference type="SUPFAM" id="SSF51984">
    <property type="entry name" value="MurCD N-terminal domain"/>
    <property type="match status" value="1"/>
</dbReference>
<keyword evidence="9" id="KW-0472">Membrane</keyword>
<comment type="subcellular location">
    <subcellularLocation>
        <location evidence="1 7 8">Cytoplasm</location>
    </subcellularLocation>
</comment>
<dbReference type="NCBIfam" id="TIGR01087">
    <property type="entry name" value="murD"/>
    <property type="match status" value="1"/>
</dbReference>
<evidence type="ECO:0000259" key="10">
    <source>
        <dbReference type="Pfam" id="PF02875"/>
    </source>
</evidence>
<dbReference type="Pfam" id="PF21799">
    <property type="entry name" value="MurD-like_N"/>
    <property type="match status" value="1"/>
</dbReference>
<accession>A0ABP3NTB2</accession>
<dbReference type="RefSeq" id="WP_226766632.1">
    <property type="nucleotide sequence ID" value="NZ_BAAAEO010000002.1"/>
</dbReference>
<sequence length="447" mass="46897">MTLTQTGMTQSLAKKRVAVVGLGLSGLATVRFLLSLGIKPVLMDSRSKPAGIEHIAADKVDGIYLGELDANRLAKMDMIILSPGLSPTHPAIRFAVAQGVELLGDVELFARYNTKPVVAITGSNGKSTVTKLVEAMLQCSGVKALAAGNIGLPVLDAISQQDTEVFVLELSSFQLDTTSSLHSVASTILNVSADHLDRYQTMAAYAASKQRVYQHTRLAVFNLEDAATTPEGSASLGIKLADPTYGIAEYQGKRWLVLDAKPLLPVSDMTIFGAHNEFNALVAGTLALAAGASREGLIKALTTFEALPHRCTLVAEKQGVRWVNDSKATNIGATLAAIAGLRPGVSGRLILIAGGDAKGADVTELKPVLDSEVQQLITLGQDGPAIAALKADSVQVKTLQDAVKAAAKIVKPGDMVLLSPACASLDMFKSYSDRGEQFAAAVKAEVL</sequence>
<evidence type="ECO:0000256" key="3">
    <source>
        <dbReference type="ARBA" id="ARBA00022490"/>
    </source>
</evidence>
<name>A0ABP3NTB2_9GAMM</name>
<keyword evidence="5 7" id="KW-0547">Nucleotide-binding</keyword>
<comment type="pathway">
    <text evidence="2 7 8">Cell wall biogenesis; peptidoglycan biosynthesis.</text>
</comment>
<dbReference type="Gene3D" id="3.40.50.720">
    <property type="entry name" value="NAD(P)-binding Rossmann-like Domain"/>
    <property type="match status" value="1"/>
</dbReference>
<evidence type="ECO:0000259" key="11">
    <source>
        <dbReference type="Pfam" id="PF08245"/>
    </source>
</evidence>
<dbReference type="InterPro" id="IPR036615">
    <property type="entry name" value="Mur_ligase_C_dom_sf"/>
</dbReference>
<keyword evidence="13" id="KW-1185">Reference proteome</keyword>
<comment type="function">
    <text evidence="7 8">Cell wall formation. Catalyzes the addition of glutamate to the nucleotide precursor UDP-N-acetylmuramoyl-L-alanine (UMA).</text>
</comment>
<dbReference type="Gene3D" id="3.90.190.20">
    <property type="entry name" value="Mur ligase, C-terminal domain"/>
    <property type="match status" value="1"/>
</dbReference>
<keyword evidence="9" id="KW-0812">Transmembrane</keyword>
<keyword evidence="7 8" id="KW-0573">Peptidoglycan synthesis</keyword>
<dbReference type="Pfam" id="PF02875">
    <property type="entry name" value="Mur_ligase_C"/>
    <property type="match status" value="1"/>
</dbReference>